<evidence type="ECO:0000313" key="2">
    <source>
        <dbReference type="Proteomes" id="UP000030671"/>
    </source>
</evidence>
<dbReference type="GeneID" id="20667976"/>
<organism evidence="1 2">
    <name type="scientific">Heterobasidion irregulare (strain TC 32-1)</name>
    <dbReference type="NCBI Taxonomy" id="747525"/>
    <lineage>
        <taxon>Eukaryota</taxon>
        <taxon>Fungi</taxon>
        <taxon>Dikarya</taxon>
        <taxon>Basidiomycota</taxon>
        <taxon>Agaricomycotina</taxon>
        <taxon>Agaricomycetes</taxon>
        <taxon>Russulales</taxon>
        <taxon>Bondarzewiaceae</taxon>
        <taxon>Heterobasidion</taxon>
        <taxon>Heterobasidion annosum species complex</taxon>
    </lineage>
</organism>
<protein>
    <submittedName>
        <fullName evidence="1">Uncharacterized protein</fullName>
    </submittedName>
</protein>
<dbReference type="AlphaFoldDB" id="W4K9R3"/>
<proteinExistence type="predicted"/>
<gene>
    <name evidence="1" type="ORF">HETIRDRAFT_165318</name>
</gene>
<name>W4K9R3_HETIT</name>
<dbReference type="InParanoid" id="W4K9R3"/>
<dbReference type="RefSeq" id="XP_009544879.1">
    <property type="nucleotide sequence ID" value="XM_009546584.1"/>
</dbReference>
<dbReference type="EMBL" id="KI925457">
    <property type="protein sequence ID" value="ETW82523.1"/>
    <property type="molecule type" value="Genomic_DNA"/>
</dbReference>
<reference evidence="1 2" key="1">
    <citation type="journal article" date="2012" name="New Phytol.">
        <title>Insight into trade-off between wood decay and parasitism from the genome of a fungal forest pathogen.</title>
        <authorList>
            <person name="Olson A."/>
            <person name="Aerts A."/>
            <person name="Asiegbu F."/>
            <person name="Belbahri L."/>
            <person name="Bouzid O."/>
            <person name="Broberg A."/>
            <person name="Canback B."/>
            <person name="Coutinho P.M."/>
            <person name="Cullen D."/>
            <person name="Dalman K."/>
            <person name="Deflorio G."/>
            <person name="van Diepen L.T."/>
            <person name="Dunand C."/>
            <person name="Duplessis S."/>
            <person name="Durling M."/>
            <person name="Gonthier P."/>
            <person name="Grimwood J."/>
            <person name="Fossdal C.G."/>
            <person name="Hansson D."/>
            <person name="Henrissat B."/>
            <person name="Hietala A."/>
            <person name="Himmelstrand K."/>
            <person name="Hoffmeister D."/>
            <person name="Hogberg N."/>
            <person name="James T.Y."/>
            <person name="Karlsson M."/>
            <person name="Kohler A."/>
            <person name="Kues U."/>
            <person name="Lee Y.H."/>
            <person name="Lin Y.C."/>
            <person name="Lind M."/>
            <person name="Lindquist E."/>
            <person name="Lombard V."/>
            <person name="Lucas S."/>
            <person name="Lunden K."/>
            <person name="Morin E."/>
            <person name="Murat C."/>
            <person name="Park J."/>
            <person name="Raffaello T."/>
            <person name="Rouze P."/>
            <person name="Salamov A."/>
            <person name="Schmutz J."/>
            <person name="Solheim H."/>
            <person name="Stahlberg J."/>
            <person name="Velez H."/>
            <person name="de Vries R.P."/>
            <person name="Wiebenga A."/>
            <person name="Woodward S."/>
            <person name="Yakovlev I."/>
            <person name="Garbelotto M."/>
            <person name="Martin F."/>
            <person name="Grigoriev I.V."/>
            <person name="Stenlid J."/>
        </authorList>
    </citation>
    <scope>NUCLEOTIDE SEQUENCE [LARGE SCALE GENOMIC DNA]</scope>
    <source>
        <strain evidence="1 2">TC 32-1</strain>
    </source>
</reference>
<dbReference type="KEGG" id="hir:HETIRDRAFT_165318"/>
<dbReference type="Proteomes" id="UP000030671">
    <property type="component" value="Unassembled WGS sequence"/>
</dbReference>
<accession>W4K9R3</accession>
<sequence>MPLRPCVSVWTCGARAFPCRQTPYHIFCECSPLYDRSSRPEHLQEAKQLAEEMRQREVRLNCAVLSTTETRLNETSSFSHAHGLP</sequence>
<evidence type="ECO:0000313" key="1">
    <source>
        <dbReference type="EMBL" id="ETW82523.1"/>
    </source>
</evidence>
<keyword evidence="2" id="KW-1185">Reference proteome</keyword>
<dbReference type="HOGENOM" id="CLU_2512902_0_0_1"/>